<protein>
    <submittedName>
        <fullName evidence="9">Transforming acidic coiled-coil-containing protein 3</fullName>
    </submittedName>
</protein>
<evidence type="ECO:0000259" key="8">
    <source>
        <dbReference type="Pfam" id="PF05010"/>
    </source>
</evidence>
<dbReference type="SUPFAM" id="SSF57756">
    <property type="entry name" value="Retrovirus zinc finger-like domains"/>
    <property type="match status" value="1"/>
</dbReference>
<evidence type="ECO:0000256" key="7">
    <source>
        <dbReference type="SAM" id="Coils"/>
    </source>
</evidence>
<dbReference type="InterPro" id="IPR039915">
    <property type="entry name" value="TACC"/>
</dbReference>
<proteinExistence type="inferred from homology"/>
<dbReference type="InterPro" id="IPR007707">
    <property type="entry name" value="TACC_C"/>
</dbReference>
<dbReference type="GO" id="GO:0005856">
    <property type="term" value="C:cytoskeleton"/>
    <property type="evidence" value="ECO:0007669"/>
    <property type="project" value="UniProtKB-SubCell"/>
</dbReference>
<reference evidence="9" key="1">
    <citation type="submission" date="2020-08" db="EMBL/GenBank/DDBJ databases">
        <title>Multicomponent nature underlies the extraordinary mechanical properties of spider dragline silk.</title>
        <authorList>
            <person name="Kono N."/>
            <person name="Nakamura H."/>
            <person name="Mori M."/>
            <person name="Yoshida Y."/>
            <person name="Ohtoshi R."/>
            <person name="Malay A.D."/>
            <person name="Moran D.A.P."/>
            <person name="Tomita M."/>
            <person name="Numata K."/>
            <person name="Arakawa K."/>
        </authorList>
    </citation>
    <scope>NUCLEOTIDE SEQUENCE</scope>
</reference>
<keyword evidence="10" id="KW-1185">Reference proteome</keyword>
<keyword evidence="5 7" id="KW-0175">Coiled coil</keyword>
<dbReference type="GO" id="GO:0005737">
    <property type="term" value="C:cytoplasm"/>
    <property type="evidence" value="ECO:0007669"/>
    <property type="project" value="TreeGrafter"/>
</dbReference>
<evidence type="ECO:0000256" key="1">
    <source>
        <dbReference type="ARBA" id="ARBA00004245"/>
    </source>
</evidence>
<evidence type="ECO:0000256" key="5">
    <source>
        <dbReference type="ARBA" id="ARBA00023054"/>
    </source>
</evidence>
<comment type="subcellular location">
    <subcellularLocation>
        <location evidence="1">Cytoplasm</location>
        <location evidence="1">Cytoskeleton</location>
    </subcellularLocation>
</comment>
<dbReference type="PANTHER" id="PTHR13924">
    <property type="entry name" value="TRANSFORMING ACIDIC COILED-COIL CONTAINING PROTEIN 1/2"/>
    <property type="match status" value="1"/>
</dbReference>
<comment type="similarity">
    <text evidence="2">Belongs to the TACC family.</text>
</comment>
<evidence type="ECO:0000256" key="2">
    <source>
        <dbReference type="ARBA" id="ARBA00009423"/>
    </source>
</evidence>
<evidence type="ECO:0000313" key="10">
    <source>
        <dbReference type="Proteomes" id="UP000887013"/>
    </source>
</evidence>
<comment type="caution">
    <text evidence="9">The sequence shown here is derived from an EMBL/GenBank/DDBJ whole genome shotgun (WGS) entry which is preliminary data.</text>
</comment>
<organism evidence="9 10">
    <name type="scientific">Nephila pilipes</name>
    <name type="common">Giant wood spider</name>
    <name type="synonym">Nephila maculata</name>
    <dbReference type="NCBI Taxonomy" id="299642"/>
    <lineage>
        <taxon>Eukaryota</taxon>
        <taxon>Metazoa</taxon>
        <taxon>Ecdysozoa</taxon>
        <taxon>Arthropoda</taxon>
        <taxon>Chelicerata</taxon>
        <taxon>Arachnida</taxon>
        <taxon>Araneae</taxon>
        <taxon>Araneomorphae</taxon>
        <taxon>Entelegynae</taxon>
        <taxon>Araneoidea</taxon>
        <taxon>Nephilidae</taxon>
        <taxon>Nephila</taxon>
    </lineage>
</organism>
<dbReference type="EMBL" id="BMAW01099898">
    <property type="protein sequence ID" value="GFS92222.1"/>
    <property type="molecule type" value="Genomic_DNA"/>
</dbReference>
<evidence type="ECO:0000256" key="3">
    <source>
        <dbReference type="ARBA" id="ARBA00022490"/>
    </source>
</evidence>
<sequence length="1495" mass="164830">MGDISNIIDLNVSHSTASLHNSNDCSVSNDNANNGCFTTGSPSLTHSTPVEKDMMTGINNNIHEEYLYTDMGATMTESSNSLGTSNLNVLGEATYSGVNNDIFKTFKDNSSLEIETKVETIPNDSFSKTVNLSLESAVKNDQCAPLKQESSLISPVNTSKLSADNSKYKLCPETMDIVDFSFKESEGIFNDISGNLANDLVSEVLGSSRNNSIVEVINDNTVINVIGDLAVSDGIANAPLTLKEAESSTMNMDENNIESKSGFEILGNFIDPVCTLSSSKNVNNVPVVSCNVVPACKVLGNPINTVIGDFSNADSVMKVPEIPINNTAEDFSSPDFVLKVPENGTDKLNKDICNDEIKFKVTECPSNKQADDFSNINSVSKLPENPINILTGDLSTVDALSIMAVKPLYKSGEDLSIVGAASTVLENPSNEPVGDFSVGAGIQVIENSSSHAVDFSDVNSISRVLESSVNQTGDFSNVNSASKVLENPVNHVNDFSNVNSKSKVPENPVNKLTGDFSTVDVPFIAPEKSLYESVKDFSVVGAAFKVLENPNIKHTNDFSNVNSEFKVPENPINKPSRDFSTVDEPSIVPENPIYISAEDFSAGTESQMSRNPYRKSINDFSNASIESEVPGISINEQTEIFPSKNLAFKVPENSINKPLEFSDAGCNSLKSPENIVNNASACISNVDSTNKDQIINAIEQFPNEDITFKVADDQCNNPIDQVLEVDFGFKIPDNPVTNECDEEFTDAVQFFKDPNSFQFLENIKTSVQQESSIPRSSLYVKFDPLHSKFSPNMSKPDNCALISAAVNEMQKEVSTEKSSPEPKVVNKHFVDINVRESTGNVLISFDSPKPAICKSIETPEFSFPPKLYTEDEFQQKLKIHELTMQEVYLKKQREMESQIIERDNLLKIQKVVIEDLLGVLAENSDLVKKIQTKVEVCETENKKLVEDLKTTTEDLQSVENTFADFHKRYEQCKGMLKTYKENEEHLKQVISDLQTKVKEHEQTYCMLQERTEELLEKANIEVAGVKRTGEAQVTVLKAQLKKAEMKISSLESDIKQIKIENSQLGGICDDLMAKADATAYQCRFPAYLALAIRGPSTPHAEVPSGRPHGRDWKRPWLGKGVRGEELRAPSVTVLECHPIKCSQRESLGCVWLDCVTSLPLREILLGFGLGPVPLPGHVMGQVTLSGWNESLRRLLVSTLGKSGEMGNMATTKEFKILAPKAVTNSLKTNSQSWADRVEYYVDCENVEKSDVNTNINNTFRFFLVKRETDTFATISPFLIQKGIQGMVGTVKDIKKLRSGDLLVEVCNSKQAQLVMSIKTLGPYSVTTSPHRNLNYSRGVVSSRDLENVSEEEILENLQGQLVCGVWRITIRRDGKVLNTQHLILIFSTPTLPQTVQAAYLRLSVRPYIPNPLRCFNCQRYGHSKNACRGQLTCARCTATGHESVSCNAAEKCVNYAAEFIVSRGSPRSSFPYPSTGEKIRYCNPDYENIQVHPIS</sequence>
<name>A0A8X6T9Y6_NEPPI</name>
<keyword evidence="4" id="KW-0597">Phosphoprotein</keyword>
<accession>A0A8X6T9Y6</accession>
<evidence type="ECO:0000256" key="4">
    <source>
        <dbReference type="ARBA" id="ARBA00022553"/>
    </source>
</evidence>
<evidence type="ECO:0000313" key="9">
    <source>
        <dbReference type="EMBL" id="GFS92222.1"/>
    </source>
</evidence>
<feature type="domain" description="Transforming acidic coiled-coil-containing protein C-terminal" evidence="8">
    <location>
        <begin position="891"/>
        <end position="1071"/>
    </location>
</feature>
<dbReference type="Gene3D" id="1.20.5.1700">
    <property type="match status" value="1"/>
</dbReference>
<evidence type="ECO:0000256" key="6">
    <source>
        <dbReference type="ARBA" id="ARBA00023212"/>
    </source>
</evidence>
<dbReference type="Proteomes" id="UP000887013">
    <property type="component" value="Unassembled WGS sequence"/>
</dbReference>
<gene>
    <name evidence="9" type="primary">tacc3</name>
    <name evidence="9" type="ORF">NPIL_374381</name>
</gene>
<dbReference type="OrthoDB" id="10255048at2759"/>
<dbReference type="PANTHER" id="PTHR13924:SF10">
    <property type="entry name" value="TRANSFORMING ACIDIC COILED-COIL PROTEIN, ISOFORM K"/>
    <property type="match status" value="1"/>
</dbReference>
<dbReference type="GO" id="GO:0003676">
    <property type="term" value="F:nucleic acid binding"/>
    <property type="evidence" value="ECO:0007669"/>
    <property type="project" value="InterPro"/>
</dbReference>
<dbReference type="Pfam" id="PF05010">
    <property type="entry name" value="TACC_C"/>
    <property type="match status" value="1"/>
</dbReference>
<keyword evidence="6" id="KW-0206">Cytoskeleton</keyword>
<feature type="coiled-coil region" evidence="7">
    <location>
        <begin position="927"/>
        <end position="1060"/>
    </location>
</feature>
<dbReference type="GO" id="GO:0007052">
    <property type="term" value="P:mitotic spindle organization"/>
    <property type="evidence" value="ECO:0007669"/>
    <property type="project" value="InterPro"/>
</dbReference>
<dbReference type="GO" id="GO:0008270">
    <property type="term" value="F:zinc ion binding"/>
    <property type="evidence" value="ECO:0007669"/>
    <property type="project" value="InterPro"/>
</dbReference>
<dbReference type="InterPro" id="IPR036875">
    <property type="entry name" value="Znf_CCHC_sf"/>
</dbReference>
<keyword evidence="3" id="KW-0963">Cytoplasm</keyword>